<dbReference type="Pfam" id="PF00300">
    <property type="entry name" value="His_Phos_1"/>
    <property type="match status" value="1"/>
</dbReference>
<dbReference type="Gene3D" id="3.40.50.1240">
    <property type="entry name" value="Phosphoglycerate mutase-like"/>
    <property type="match status" value="1"/>
</dbReference>
<evidence type="ECO:0000259" key="2">
    <source>
        <dbReference type="PROSITE" id="PS51462"/>
    </source>
</evidence>
<keyword evidence="1" id="KW-0378">Hydrolase</keyword>
<dbReference type="CDD" id="cd07067">
    <property type="entry name" value="HP_PGM_like"/>
    <property type="match status" value="1"/>
</dbReference>
<dbReference type="InterPro" id="IPR020084">
    <property type="entry name" value="NUDIX_hydrolase_CS"/>
</dbReference>
<dbReference type="Proteomes" id="UP000791080">
    <property type="component" value="Unassembled WGS sequence"/>
</dbReference>
<dbReference type="InterPro" id="IPR015797">
    <property type="entry name" value="NUDIX_hydrolase-like_dom_sf"/>
</dbReference>
<name>A0ABT1JIE7_ACTCY</name>
<evidence type="ECO:0000313" key="4">
    <source>
        <dbReference type="Proteomes" id="UP000791080"/>
    </source>
</evidence>
<organism evidence="3 4">
    <name type="scientific">Actinoalloteichus caeruleus DSM 43889</name>
    <dbReference type="NCBI Taxonomy" id="1120930"/>
    <lineage>
        <taxon>Bacteria</taxon>
        <taxon>Bacillati</taxon>
        <taxon>Actinomycetota</taxon>
        <taxon>Actinomycetes</taxon>
        <taxon>Pseudonocardiales</taxon>
        <taxon>Pseudonocardiaceae</taxon>
        <taxon>Actinoalloteichus</taxon>
        <taxon>Actinoalloteichus cyanogriseus</taxon>
    </lineage>
</organism>
<dbReference type="InterPro" id="IPR000086">
    <property type="entry name" value="NUDIX_hydrolase_dom"/>
</dbReference>
<accession>A0ABT1JIE7</accession>
<dbReference type="Gene3D" id="3.90.79.10">
    <property type="entry name" value="Nucleoside Triphosphate Pyrophosphohydrolase"/>
    <property type="match status" value="1"/>
</dbReference>
<feature type="domain" description="Nudix hydrolase" evidence="2">
    <location>
        <begin position="1"/>
        <end position="131"/>
    </location>
</feature>
<reference evidence="3 4" key="1">
    <citation type="submission" date="2013-07" db="EMBL/GenBank/DDBJ databases">
        <authorList>
            <consortium name="DOE Joint Genome Institute"/>
            <person name="Reeve W."/>
            <person name="Huntemann M."/>
            <person name="Han J."/>
            <person name="Chen A."/>
            <person name="Kyrpides N."/>
            <person name="Mavromatis K."/>
            <person name="Markowitz V."/>
            <person name="Palaniappan K."/>
            <person name="Ivanova N."/>
            <person name="Schaumberg A."/>
            <person name="Pati A."/>
            <person name="Liolios K."/>
            <person name="Nordberg H.P."/>
            <person name="Cantor M.N."/>
            <person name="Hua S.X."/>
            <person name="Woyke T."/>
        </authorList>
    </citation>
    <scope>NUCLEOTIDE SEQUENCE [LARGE SCALE GENOMIC DNA]</scope>
    <source>
        <strain evidence="3 4">DSM 43889</strain>
    </source>
</reference>
<dbReference type="PANTHER" id="PTHR43222">
    <property type="entry name" value="NUDIX HYDROLASE 23"/>
    <property type="match status" value="1"/>
</dbReference>
<proteinExistence type="predicted"/>
<dbReference type="SMART" id="SM00855">
    <property type="entry name" value="PGAM"/>
    <property type="match status" value="1"/>
</dbReference>
<dbReference type="InterPro" id="IPR029033">
    <property type="entry name" value="His_PPase_superfam"/>
</dbReference>
<dbReference type="Pfam" id="PF00293">
    <property type="entry name" value="NUDIX"/>
    <property type="match status" value="1"/>
</dbReference>
<dbReference type="EMBL" id="AUBJ02000001">
    <property type="protein sequence ID" value="MCP2332057.1"/>
    <property type="molecule type" value="Genomic_DNA"/>
</dbReference>
<dbReference type="SUPFAM" id="SSF55811">
    <property type="entry name" value="Nudix"/>
    <property type="match status" value="1"/>
</dbReference>
<reference evidence="3 4" key="2">
    <citation type="submission" date="2022-06" db="EMBL/GenBank/DDBJ databases">
        <title>Genomic Encyclopedia of Type Strains, Phase I: the one thousand microbial genomes (KMG-I) project.</title>
        <authorList>
            <person name="Kyrpides N."/>
        </authorList>
    </citation>
    <scope>NUCLEOTIDE SEQUENCE [LARGE SCALE GENOMIC DNA]</scope>
    <source>
        <strain evidence="3 4">DSM 43889</strain>
    </source>
</reference>
<dbReference type="SUPFAM" id="SSF53254">
    <property type="entry name" value="Phosphoglycerate mutase-like"/>
    <property type="match status" value="1"/>
</dbReference>
<evidence type="ECO:0000313" key="3">
    <source>
        <dbReference type="EMBL" id="MCP2332057.1"/>
    </source>
</evidence>
<dbReference type="PROSITE" id="PS00893">
    <property type="entry name" value="NUDIX_BOX"/>
    <property type="match status" value="1"/>
</dbReference>
<sequence>MRAAGAVVWRWRSTGHGAEVAVVHRSRYDDWSLPKGKRNPRETRQATAVREVAEETGMAVALGRSLGSVRYRVLSPDGAGRTVVEYFSAHALGGDFGPGDEVDDLRWLPVHEARAVLTREADRQVLDRFAAAPPDLRTVLLVRHARAGSREEWAGADEFRPLSGRGRKQAEALADLLPVFGPTRVHSAPMTRCLDTVSPVARALGAAVVAEPALTEEAFAREPAAAEDRLLALVGLPETVVVCSQGGAIPSLLSRLAANGGVELPAPRSRKASTWVLSFLPSRPVLVAADYISNPRGW</sequence>
<dbReference type="CDD" id="cd03673">
    <property type="entry name" value="NUDIX_Ap6A_hydrolase"/>
    <property type="match status" value="1"/>
</dbReference>
<dbReference type="InterPro" id="IPR013078">
    <property type="entry name" value="His_Pase_superF_clade-1"/>
</dbReference>
<gene>
    <name evidence="3" type="ORF">G443_002327</name>
</gene>
<keyword evidence="4" id="KW-1185">Reference proteome</keyword>
<protein>
    <submittedName>
        <fullName evidence="3">8-oxo-dGTP diphosphatase</fullName>
    </submittedName>
</protein>
<comment type="caution">
    <text evidence="3">The sequence shown here is derived from an EMBL/GenBank/DDBJ whole genome shotgun (WGS) entry which is preliminary data.</text>
</comment>
<evidence type="ECO:0000256" key="1">
    <source>
        <dbReference type="ARBA" id="ARBA00022801"/>
    </source>
</evidence>
<dbReference type="PROSITE" id="PS51462">
    <property type="entry name" value="NUDIX"/>
    <property type="match status" value="1"/>
</dbReference>
<dbReference type="PANTHER" id="PTHR43222:SF9">
    <property type="entry name" value="8-OXO-(D)GTP PHOSPHATASE"/>
    <property type="match status" value="1"/>
</dbReference>